<keyword evidence="8" id="KW-0406">Ion transport</keyword>
<evidence type="ECO:0000256" key="7">
    <source>
        <dbReference type="ARBA" id="ARBA00023136"/>
    </source>
</evidence>
<keyword evidence="4 8" id="KW-1003">Cell membrane</keyword>
<evidence type="ECO:0000256" key="4">
    <source>
        <dbReference type="ARBA" id="ARBA00022475"/>
    </source>
</evidence>
<keyword evidence="5 9" id="KW-0812">Transmembrane</keyword>
<comment type="caution">
    <text evidence="10">The sequence shown here is derived from an EMBL/GenBank/DDBJ whole genome shotgun (WGS) entry which is preliminary data.</text>
</comment>
<keyword evidence="7 8" id="KW-0472">Membrane</keyword>
<evidence type="ECO:0000256" key="5">
    <source>
        <dbReference type="ARBA" id="ARBA00022692"/>
    </source>
</evidence>
<dbReference type="NCBIfam" id="NF009248">
    <property type="entry name" value="PRK12600.1"/>
    <property type="match status" value="1"/>
</dbReference>
<evidence type="ECO:0000313" key="10">
    <source>
        <dbReference type="EMBL" id="MFD2830145.1"/>
    </source>
</evidence>
<organism evidence="10 11">
    <name type="scientific">Corticicoccus populi</name>
    <dbReference type="NCBI Taxonomy" id="1812821"/>
    <lineage>
        <taxon>Bacteria</taxon>
        <taxon>Bacillati</taxon>
        <taxon>Bacillota</taxon>
        <taxon>Bacilli</taxon>
        <taxon>Bacillales</taxon>
        <taxon>Staphylococcaceae</taxon>
        <taxon>Corticicoccus</taxon>
    </lineage>
</organism>
<dbReference type="RefSeq" id="WP_377772794.1">
    <property type="nucleotide sequence ID" value="NZ_JBHUOQ010000001.1"/>
</dbReference>
<evidence type="ECO:0000256" key="2">
    <source>
        <dbReference type="ARBA" id="ARBA00009212"/>
    </source>
</evidence>
<feature type="transmembrane region" description="Helical" evidence="9">
    <location>
        <begin position="35"/>
        <end position="54"/>
    </location>
</feature>
<dbReference type="EMBL" id="JBHUOQ010000001">
    <property type="protein sequence ID" value="MFD2830145.1"/>
    <property type="molecule type" value="Genomic_DNA"/>
</dbReference>
<dbReference type="PANTHER" id="PTHR34702">
    <property type="entry name" value="NA(+)/H(+) ANTIPORTER SUBUNIT F1"/>
    <property type="match status" value="1"/>
</dbReference>
<keyword evidence="3 8" id="KW-0813">Transport</keyword>
<name>A0ABW5WUQ6_9STAP</name>
<dbReference type="Pfam" id="PF04066">
    <property type="entry name" value="MrpF_PhaF"/>
    <property type="match status" value="1"/>
</dbReference>
<evidence type="ECO:0000256" key="3">
    <source>
        <dbReference type="ARBA" id="ARBA00022448"/>
    </source>
</evidence>
<sequence>MFNIILYIGLIGISISLVLFLVRAVLGPSVNDRILALDSIGITLVGFIGLIMILQNTIAYSDVVLVLGILAFVGTVTLSKFIERGAVIDRNRDNS</sequence>
<comment type="subcellular location">
    <subcellularLocation>
        <location evidence="1 8">Cell membrane</location>
        <topology evidence="1 8">Multi-pass membrane protein</topology>
    </subcellularLocation>
</comment>
<evidence type="ECO:0000313" key="11">
    <source>
        <dbReference type="Proteomes" id="UP001597519"/>
    </source>
</evidence>
<comment type="similarity">
    <text evidence="2 8">Belongs to the CPA3 antiporters (TC 2.A.63) subunit F family.</text>
</comment>
<feature type="transmembrane region" description="Helical" evidence="9">
    <location>
        <begin position="60"/>
        <end position="82"/>
    </location>
</feature>
<keyword evidence="8" id="KW-0050">Antiport</keyword>
<protein>
    <submittedName>
        <fullName evidence="10">Na(+)/H(+) antiporter subunit F1</fullName>
    </submittedName>
</protein>
<dbReference type="PANTHER" id="PTHR34702:SF1">
    <property type="entry name" value="NA(+)_H(+) ANTIPORTER SUBUNIT F"/>
    <property type="match status" value="1"/>
</dbReference>
<feature type="transmembrane region" description="Helical" evidence="9">
    <location>
        <begin position="6"/>
        <end position="26"/>
    </location>
</feature>
<reference evidence="11" key="1">
    <citation type="journal article" date="2019" name="Int. J. Syst. Evol. Microbiol.">
        <title>The Global Catalogue of Microorganisms (GCM) 10K type strain sequencing project: providing services to taxonomists for standard genome sequencing and annotation.</title>
        <authorList>
            <consortium name="The Broad Institute Genomics Platform"/>
            <consortium name="The Broad Institute Genome Sequencing Center for Infectious Disease"/>
            <person name="Wu L."/>
            <person name="Ma J."/>
        </authorList>
    </citation>
    <scope>NUCLEOTIDE SEQUENCE [LARGE SCALE GENOMIC DNA]</scope>
    <source>
        <strain evidence="11">KCTC 33575</strain>
    </source>
</reference>
<proteinExistence type="inferred from homology"/>
<dbReference type="Proteomes" id="UP001597519">
    <property type="component" value="Unassembled WGS sequence"/>
</dbReference>
<dbReference type="PIRSF" id="PIRSF028784">
    <property type="entry name" value="MrpF"/>
    <property type="match status" value="1"/>
</dbReference>
<gene>
    <name evidence="10" type="ORF">ACFSX4_06640</name>
</gene>
<evidence type="ECO:0000256" key="9">
    <source>
        <dbReference type="SAM" id="Phobius"/>
    </source>
</evidence>
<evidence type="ECO:0000256" key="8">
    <source>
        <dbReference type="PIRNR" id="PIRNR028784"/>
    </source>
</evidence>
<dbReference type="InterPro" id="IPR007208">
    <property type="entry name" value="MrpF/PhaF-like"/>
</dbReference>
<accession>A0ABW5WUQ6</accession>
<keyword evidence="11" id="KW-1185">Reference proteome</keyword>
<evidence type="ECO:0000256" key="1">
    <source>
        <dbReference type="ARBA" id="ARBA00004651"/>
    </source>
</evidence>
<evidence type="ECO:0000256" key="6">
    <source>
        <dbReference type="ARBA" id="ARBA00022989"/>
    </source>
</evidence>
<keyword evidence="6 9" id="KW-1133">Transmembrane helix</keyword>